<dbReference type="Proteomes" id="UP000736787">
    <property type="component" value="Unassembled WGS sequence"/>
</dbReference>
<evidence type="ECO:0000256" key="2">
    <source>
        <dbReference type="ARBA" id="ARBA00004613"/>
    </source>
</evidence>
<accession>A0A8T1K8J0</accession>
<evidence type="ECO:0000256" key="3">
    <source>
        <dbReference type="ARBA" id="ARBA00022525"/>
    </source>
</evidence>
<dbReference type="InterPro" id="IPR045379">
    <property type="entry name" value="Crinkler_N"/>
</dbReference>
<proteinExistence type="predicted"/>
<name>A0A8T1K8J0_9STRA</name>
<evidence type="ECO:0000256" key="1">
    <source>
        <dbReference type="ARBA" id="ARBA00004340"/>
    </source>
</evidence>
<dbReference type="EMBL" id="RCMK01000571">
    <property type="protein sequence ID" value="KAG2921305.1"/>
    <property type="molecule type" value="Genomic_DNA"/>
</dbReference>
<comment type="subcellular location">
    <subcellularLocation>
        <location evidence="1">Host cell</location>
    </subcellularLocation>
    <subcellularLocation>
        <location evidence="2">Secreted</location>
    </subcellularLocation>
</comment>
<gene>
    <name evidence="5" type="ORF">PC117_g16275</name>
</gene>
<evidence type="ECO:0000313" key="6">
    <source>
        <dbReference type="Proteomes" id="UP000736787"/>
    </source>
</evidence>
<reference evidence="5" key="1">
    <citation type="submission" date="2018-10" db="EMBL/GenBank/DDBJ databases">
        <title>Effector identification in a new, highly contiguous assembly of the strawberry crown rot pathogen Phytophthora cactorum.</title>
        <authorList>
            <person name="Armitage A.D."/>
            <person name="Nellist C.F."/>
            <person name="Bates H."/>
            <person name="Vickerstaff R.J."/>
            <person name="Harrison R.J."/>
        </authorList>
    </citation>
    <scope>NUCLEOTIDE SEQUENCE</scope>
    <source>
        <strain evidence="5">4040</strain>
    </source>
</reference>
<dbReference type="GO" id="GO:0043657">
    <property type="term" value="C:host cell"/>
    <property type="evidence" value="ECO:0007669"/>
    <property type="project" value="UniProtKB-SubCell"/>
</dbReference>
<comment type="caution">
    <text evidence="5">The sequence shown here is derived from an EMBL/GenBank/DDBJ whole genome shotgun (WGS) entry which is preliminary data.</text>
</comment>
<evidence type="ECO:0000313" key="5">
    <source>
        <dbReference type="EMBL" id="KAG2921305.1"/>
    </source>
</evidence>
<sequence length="52" mass="5762">MLSSSFVNYRVNKHGEALAGEPQCAFSVRVIEEDSVDDLKDAIKAKKSSMRC</sequence>
<dbReference type="AlphaFoldDB" id="A0A8T1K8J0"/>
<protein>
    <recommendedName>
        <fullName evidence="4">Crinkler effector protein N-terminal domain-containing protein</fullName>
    </recommendedName>
</protein>
<evidence type="ECO:0000259" key="4">
    <source>
        <dbReference type="Pfam" id="PF20147"/>
    </source>
</evidence>
<dbReference type="GO" id="GO:0005576">
    <property type="term" value="C:extracellular region"/>
    <property type="evidence" value="ECO:0007669"/>
    <property type="project" value="UniProtKB-SubCell"/>
</dbReference>
<organism evidence="5 6">
    <name type="scientific">Phytophthora cactorum</name>
    <dbReference type="NCBI Taxonomy" id="29920"/>
    <lineage>
        <taxon>Eukaryota</taxon>
        <taxon>Sar</taxon>
        <taxon>Stramenopiles</taxon>
        <taxon>Oomycota</taxon>
        <taxon>Peronosporomycetes</taxon>
        <taxon>Peronosporales</taxon>
        <taxon>Peronosporaceae</taxon>
        <taxon>Phytophthora</taxon>
    </lineage>
</organism>
<dbReference type="Pfam" id="PF20147">
    <property type="entry name" value="Crinkler"/>
    <property type="match status" value="1"/>
</dbReference>
<keyword evidence="3" id="KW-0964">Secreted</keyword>
<feature type="domain" description="Crinkler effector protein N-terminal" evidence="4">
    <location>
        <begin position="18"/>
        <end position="49"/>
    </location>
</feature>